<evidence type="ECO:0000256" key="1">
    <source>
        <dbReference type="SAM" id="Phobius"/>
    </source>
</evidence>
<evidence type="ECO:0000313" key="2">
    <source>
        <dbReference type="EMBL" id="SAM56894.1"/>
    </source>
</evidence>
<dbReference type="EMBL" id="FKLO01000003">
    <property type="protein sequence ID" value="SAM56894.1"/>
    <property type="molecule type" value="Genomic_DNA"/>
</dbReference>
<proteinExistence type="predicted"/>
<gene>
    <name evidence="2" type="ORF">CHUV0807_0007</name>
</gene>
<sequence length="68" mass="7044">MHTAKAAIDGFAAASILLGKLRGRLFACAIGCPKLVILKALAAVKTFAASLAFISLLAILPAIFFDLL</sequence>
<keyword evidence="1" id="KW-0472">Membrane</keyword>
<dbReference type="Proteomes" id="UP000190837">
    <property type="component" value="Unassembled WGS sequence"/>
</dbReference>
<keyword evidence="1" id="KW-0812">Transmembrane</keyword>
<dbReference type="RefSeq" id="WP_079538600.1">
    <property type="nucleotide sequence ID" value="NZ_CP171111.1"/>
</dbReference>
<keyword evidence="1" id="KW-1133">Transmembrane helix</keyword>
<organism evidence="2 3">
    <name type="scientific">Cardiobacterium hominis</name>
    <dbReference type="NCBI Taxonomy" id="2718"/>
    <lineage>
        <taxon>Bacteria</taxon>
        <taxon>Pseudomonadati</taxon>
        <taxon>Pseudomonadota</taxon>
        <taxon>Gammaproteobacteria</taxon>
        <taxon>Cardiobacteriales</taxon>
        <taxon>Cardiobacteriaceae</taxon>
        <taxon>Cardiobacterium</taxon>
    </lineage>
</organism>
<evidence type="ECO:0000313" key="3">
    <source>
        <dbReference type="Proteomes" id="UP000190837"/>
    </source>
</evidence>
<accession>A0A1C3H1I5</accession>
<protein>
    <submittedName>
        <fullName evidence="2">Uncharacterized protein</fullName>
    </submittedName>
</protein>
<name>A0A1C3H1I5_9GAMM</name>
<reference evidence="3" key="1">
    <citation type="submission" date="2016-04" db="EMBL/GenBank/DDBJ databases">
        <authorList>
            <person name="Tagini F."/>
        </authorList>
    </citation>
    <scope>NUCLEOTIDE SEQUENCE [LARGE SCALE GENOMIC DNA]</scope>
    <source>
        <strain evidence="3">CHUV0807</strain>
    </source>
</reference>
<feature type="transmembrane region" description="Helical" evidence="1">
    <location>
        <begin position="47"/>
        <end position="67"/>
    </location>
</feature>
<dbReference type="AlphaFoldDB" id="A0A1C3H1I5"/>